<reference evidence="1" key="1">
    <citation type="journal article" date="2013" name="Nat. Commun.">
        <title>Whole-genome sequencing of Oryza brachyantha reveals mechanisms underlying Oryza genome evolution.</title>
        <authorList>
            <person name="Chen J."/>
            <person name="Huang Q."/>
            <person name="Gao D."/>
            <person name="Wang J."/>
            <person name="Lang Y."/>
            <person name="Liu T."/>
            <person name="Li B."/>
            <person name="Bai Z."/>
            <person name="Luis Goicoechea J."/>
            <person name="Liang C."/>
            <person name="Chen C."/>
            <person name="Zhang W."/>
            <person name="Sun S."/>
            <person name="Liao Y."/>
            <person name="Zhang X."/>
            <person name="Yang L."/>
            <person name="Song C."/>
            <person name="Wang M."/>
            <person name="Shi J."/>
            <person name="Liu G."/>
            <person name="Liu J."/>
            <person name="Zhou H."/>
            <person name="Zhou W."/>
            <person name="Yu Q."/>
            <person name="An N."/>
            <person name="Chen Y."/>
            <person name="Cai Q."/>
            <person name="Wang B."/>
            <person name="Liu B."/>
            <person name="Min J."/>
            <person name="Huang Y."/>
            <person name="Wu H."/>
            <person name="Li Z."/>
            <person name="Zhang Y."/>
            <person name="Yin Y."/>
            <person name="Song W."/>
            <person name="Jiang J."/>
            <person name="Jackson S.A."/>
            <person name="Wing R.A."/>
            <person name="Wang J."/>
            <person name="Chen M."/>
        </authorList>
    </citation>
    <scope>NUCLEOTIDE SEQUENCE [LARGE SCALE GENOMIC DNA]</scope>
    <source>
        <strain evidence="1">cv. IRGC 101232</strain>
    </source>
</reference>
<protein>
    <submittedName>
        <fullName evidence="1">Uncharacterized protein</fullName>
    </submittedName>
</protein>
<sequence length="76" mass="8441">METLKYLCCTYSTIAILPFLGIHTVGSHPSINVTNVKSYPLKGLTAKSPARNGIKITVVCPPWHWTWQCGVKLDLQ</sequence>
<proteinExistence type="predicted"/>
<dbReference type="AlphaFoldDB" id="J3LWG9"/>
<evidence type="ECO:0000313" key="1">
    <source>
        <dbReference type="EnsemblPlants" id="OB04G14940.1"/>
    </source>
</evidence>
<dbReference type="HOGENOM" id="CLU_2658474_0_0_1"/>
<dbReference type="Gramene" id="OB04G14940.1">
    <property type="protein sequence ID" value="OB04G14940.1"/>
    <property type="gene ID" value="OB04G14940"/>
</dbReference>
<accession>J3LWG9</accession>
<evidence type="ECO:0000313" key="2">
    <source>
        <dbReference type="Proteomes" id="UP000006038"/>
    </source>
</evidence>
<name>J3LWG9_ORYBR</name>
<reference evidence="1" key="2">
    <citation type="submission" date="2013-04" db="UniProtKB">
        <authorList>
            <consortium name="EnsemblPlants"/>
        </authorList>
    </citation>
    <scope>IDENTIFICATION</scope>
</reference>
<organism evidence="1">
    <name type="scientific">Oryza brachyantha</name>
    <name type="common">malo sina</name>
    <dbReference type="NCBI Taxonomy" id="4533"/>
    <lineage>
        <taxon>Eukaryota</taxon>
        <taxon>Viridiplantae</taxon>
        <taxon>Streptophyta</taxon>
        <taxon>Embryophyta</taxon>
        <taxon>Tracheophyta</taxon>
        <taxon>Spermatophyta</taxon>
        <taxon>Magnoliopsida</taxon>
        <taxon>Liliopsida</taxon>
        <taxon>Poales</taxon>
        <taxon>Poaceae</taxon>
        <taxon>BOP clade</taxon>
        <taxon>Oryzoideae</taxon>
        <taxon>Oryzeae</taxon>
        <taxon>Oryzinae</taxon>
        <taxon>Oryza</taxon>
    </lineage>
</organism>
<dbReference type="EnsemblPlants" id="OB04G14940.1">
    <property type="protein sequence ID" value="OB04G14940.1"/>
    <property type="gene ID" value="OB04G14940"/>
</dbReference>
<dbReference type="Proteomes" id="UP000006038">
    <property type="component" value="Chromosome 4"/>
</dbReference>
<keyword evidence="2" id="KW-1185">Reference proteome</keyword>